<dbReference type="AlphaFoldDB" id="A0A0B3WUL1"/>
<name>A0A0B3WUL1_9FIRM</name>
<dbReference type="InterPro" id="IPR011437">
    <property type="entry name" value="DUF1540"/>
</dbReference>
<keyword evidence="3" id="KW-1185">Reference proteome</keyword>
<comment type="caution">
    <text evidence="2">The sequence shown here is derived from an EMBL/GenBank/DDBJ whole genome shotgun (WGS) entry which is preliminary data.</text>
</comment>
<reference evidence="2 3" key="1">
    <citation type="submission" date="2014-12" db="EMBL/GenBank/DDBJ databases">
        <title>Draft genome sequence of Terrisporobacter sp. 08-306576, isolated from the blood culture of a bacteremia patient.</title>
        <authorList>
            <person name="Lund L.C."/>
            <person name="Sydenham T.V."/>
            <person name="Hogh S.V."/>
            <person name="Skov M.N."/>
            <person name="Kemp M."/>
            <person name="Justesen U.S."/>
        </authorList>
    </citation>
    <scope>NUCLEOTIDE SEQUENCE [LARGE SCALE GENOMIC DNA]</scope>
    <source>
        <strain evidence="2 3">08-306576</strain>
    </source>
</reference>
<proteinExistence type="predicted"/>
<evidence type="ECO:0000313" key="3">
    <source>
        <dbReference type="Proteomes" id="UP000031189"/>
    </source>
</evidence>
<organism evidence="2 3">
    <name type="scientific">Terrisporobacter othiniensis</name>
    <dbReference type="NCBI Taxonomy" id="1577792"/>
    <lineage>
        <taxon>Bacteria</taxon>
        <taxon>Bacillati</taxon>
        <taxon>Bacillota</taxon>
        <taxon>Clostridia</taxon>
        <taxon>Peptostreptococcales</taxon>
        <taxon>Peptostreptococcaceae</taxon>
        <taxon>Terrisporobacter</taxon>
    </lineage>
</organism>
<feature type="domain" description="DUF1540" evidence="1">
    <location>
        <begin position="7"/>
        <end position="44"/>
    </location>
</feature>
<sequence length="103" mass="11339">MMNSNLNCLVSNCAYNKTGYCYASHIKVEGFEATVTPETYCESFINKAEANFTNSVSDDTLTNTQSISCSAKNCTYNIQGACNASHVLINMKNAVCDTFRLKH</sequence>
<dbReference type="STRING" id="1577792.QX51_03830"/>
<gene>
    <name evidence="2" type="ORF">QX51_03830</name>
</gene>
<dbReference type="EMBL" id="JWHR01000043">
    <property type="protein sequence ID" value="KHS58255.1"/>
    <property type="molecule type" value="Genomic_DNA"/>
</dbReference>
<accession>A0A0B3WUL1</accession>
<dbReference type="Proteomes" id="UP000031189">
    <property type="component" value="Unassembled WGS sequence"/>
</dbReference>
<feature type="domain" description="DUF1540" evidence="1">
    <location>
        <begin position="67"/>
        <end position="99"/>
    </location>
</feature>
<evidence type="ECO:0000313" key="2">
    <source>
        <dbReference type="EMBL" id="KHS58255.1"/>
    </source>
</evidence>
<evidence type="ECO:0000259" key="1">
    <source>
        <dbReference type="Pfam" id="PF07561"/>
    </source>
</evidence>
<dbReference type="Pfam" id="PF07561">
    <property type="entry name" value="DUF1540"/>
    <property type="match status" value="2"/>
</dbReference>
<protein>
    <recommendedName>
        <fullName evidence="1">DUF1540 domain-containing protein</fullName>
    </recommendedName>
</protein>